<dbReference type="EMBL" id="CM004389">
    <property type="protein sequence ID" value="KAG8657166.1"/>
    <property type="molecule type" value="Genomic_DNA"/>
</dbReference>
<dbReference type="Proteomes" id="UP000091857">
    <property type="component" value="Chromosome 3"/>
</dbReference>
<evidence type="ECO:0000313" key="1">
    <source>
        <dbReference type="EMBL" id="KAG8657166.1"/>
    </source>
</evidence>
<keyword evidence="2" id="KW-1185">Reference proteome</keyword>
<comment type="caution">
    <text evidence="1">The sequence shown here is derived from an EMBL/GenBank/DDBJ whole genome shotgun (WGS) entry which is preliminary data.</text>
</comment>
<proteinExistence type="predicted"/>
<gene>
    <name evidence="1" type="ORF">MANES_03G046300v8</name>
</gene>
<name>A0ACB7HYC3_MANES</name>
<protein>
    <submittedName>
        <fullName evidence="1">Uncharacterized protein</fullName>
    </submittedName>
</protein>
<organism evidence="1 2">
    <name type="scientific">Manihot esculenta</name>
    <name type="common">Cassava</name>
    <name type="synonym">Jatropha manihot</name>
    <dbReference type="NCBI Taxonomy" id="3983"/>
    <lineage>
        <taxon>Eukaryota</taxon>
        <taxon>Viridiplantae</taxon>
        <taxon>Streptophyta</taxon>
        <taxon>Embryophyta</taxon>
        <taxon>Tracheophyta</taxon>
        <taxon>Spermatophyta</taxon>
        <taxon>Magnoliopsida</taxon>
        <taxon>eudicotyledons</taxon>
        <taxon>Gunneridae</taxon>
        <taxon>Pentapetalae</taxon>
        <taxon>rosids</taxon>
        <taxon>fabids</taxon>
        <taxon>Malpighiales</taxon>
        <taxon>Euphorbiaceae</taxon>
        <taxon>Crotonoideae</taxon>
        <taxon>Manihoteae</taxon>
        <taxon>Manihot</taxon>
    </lineage>
</organism>
<sequence length="105" mass="10857">MSDTLSSLDAIPSHSKISHVCFSILNFQKIPNQTFKESMAILSKIFLIAMLALLLSALSTYAAAPEAAPAPAPAPASSAGVISPSFGFACVSAAAVLLFGYILKI</sequence>
<evidence type="ECO:0000313" key="2">
    <source>
        <dbReference type="Proteomes" id="UP000091857"/>
    </source>
</evidence>
<reference evidence="2" key="1">
    <citation type="journal article" date="2016" name="Nat. Biotechnol.">
        <title>Sequencing wild and cultivated cassava and related species reveals extensive interspecific hybridization and genetic diversity.</title>
        <authorList>
            <person name="Bredeson J.V."/>
            <person name="Lyons J.B."/>
            <person name="Prochnik S.E."/>
            <person name="Wu G.A."/>
            <person name="Ha C.M."/>
            <person name="Edsinger-Gonzales E."/>
            <person name="Grimwood J."/>
            <person name="Schmutz J."/>
            <person name="Rabbi I.Y."/>
            <person name="Egesi C."/>
            <person name="Nauluvula P."/>
            <person name="Lebot V."/>
            <person name="Ndunguru J."/>
            <person name="Mkamilo G."/>
            <person name="Bart R.S."/>
            <person name="Setter T.L."/>
            <person name="Gleadow R.M."/>
            <person name="Kulakow P."/>
            <person name="Ferguson M.E."/>
            <person name="Rounsley S."/>
            <person name="Rokhsar D.S."/>
        </authorList>
    </citation>
    <scope>NUCLEOTIDE SEQUENCE [LARGE SCALE GENOMIC DNA]</scope>
    <source>
        <strain evidence="2">cv. AM560-2</strain>
    </source>
</reference>
<accession>A0ACB7HYC3</accession>